<evidence type="ECO:0000313" key="2">
    <source>
        <dbReference type="Proteomes" id="UP000286843"/>
    </source>
</evidence>
<name>A0A3T0INX8_9CAUD</name>
<accession>A0A3T0INX8</accession>
<evidence type="ECO:0000313" key="1">
    <source>
        <dbReference type="EMBL" id="AZV01786.1"/>
    </source>
</evidence>
<dbReference type="EMBL" id="MK308638">
    <property type="protein sequence ID" value="AZV01786.1"/>
    <property type="molecule type" value="Genomic_DNA"/>
</dbReference>
<proteinExistence type="predicted"/>
<organism evidence="1 2">
    <name type="scientific">Microbacterium phage ArMaWen</name>
    <dbReference type="NCBI Taxonomy" id="2500786"/>
    <lineage>
        <taxon>Viruses</taxon>
        <taxon>Duplodnaviria</taxon>
        <taxon>Heunggongvirae</taxon>
        <taxon>Uroviricota</taxon>
        <taxon>Caudoviricetes</taxon>
        <taxon>Eekayvirinae</taxon>
        <taxon>Tinytimothyvirus</taxon>
        <taxon>Tinytimothyvirus alex44</taxon>
    </lineage>
</organism>
<sequence length="95" mass="10715">MSKIADFRREIKYNSLVFELLAARDVPYLVYHHSGGRTIEAHTPISGLSILISTQPLPQDKVLVIVKPTGMKGMTEEIPEILLKQKLLKYIGKLL</sequence>
<gene>
    <name evidence="1" type="primary">23</name>
    <name evidence="1" type="ORF">SEA_ARMAWEN_23</name>
</gene>
<protein>
    <submittedName>
        <fullName evidence="1">Uncharacterized protein</fullName>
    </submittedName>
</protein>
<reference evidence="1 2" key="1">
    <citation type="submission" date="2018-12" db="EMBL/GenBank/DDBJ databases">
        <authorList>
            <person name="Coleman S.T."/>
            <person name="Adewumi O.M."/>
            <person name="Alachi P."/>
            <person name="Anderson S.J."/>
            <person name="Bakarey A.S."/>
            <person name="Beyer A.R."/>
            <person name="Biederman W.H."/>
            <person name="Bollivar D.W."/>
            <person name="Butela K.A."/>
            <person name="Byrum C.A."/>
            <person name="Collins D.P."/>
            <person name="Cresawn S.G."/>
            <person name="Dougan K.E."/>
            <person name="Duffy I."/>
            <person name="Eivazova E.R."/>
            <person name="Engstrom E.M."/>
            <person name="Fallest-Strobl P.C."/>
            <person name="Godde J.S."/>
            <person name="Lee J.S."/>
            <person name="Long J.A."/>
            <person name="Mastrapaolo M.D."/>
            <person name="Mathur V."/>
            <person name="Mesich B.L."/>
            <person name="Mitchell J.C."/>
            <person name="Moore R."/>
            <person name="Pandey S."/>
            <person name="Pollack M.J."/>
            <person name="Porter M.L."/>
            <person name="Reid N.M."/>
            <person name="Salvitti L.R."/>
            <person name="Sayre B.L."/>
            <person name="Schrock T.A."/>
            <person name="Sconiers W.B."/>
            <person name="Sheehy R."/>
            <person name="Shows K.H."/>
            <person name="Sprenkle A.B."/>
            <person name="Swerdlow S.J."/>
            <person name="Theoret J.R."/>
            <person name="Thompson K.M."/>
            <person name="Tibbetts T.J."/>
            <person name="Tigges M."/>
            <person name="Van A.R."/>
            <person name="Washington J.M."/>
            <person name="Windsor E.J."/>
            <person name="Garlena R.A."/>
            <person name="Russell D.A."/>
            <person name="Pope W.H."/>
            <person name="Jacobs-Sera D."/>
            <person name="Hatfull G.F."/>
        </authorList>
    </citation>
    <scope>NUCLEOTIDE SEQUENCE [LARGE SCALE GENOMIC DNA]</scope>
</reference>
<dbReference type="Proteomes" id="UP000286843">
    <property type="component" value="Segment"/>
</dbReference>